<dbReference type="EMBL" id="BKCJ010001001">
    <property type="protein sequence ID" value="GEU38009.1"/>
    <property type="molecule type" value="Genomic_DNA"/>
</dbReference>
<feature type="compositionally biased region" description="Low complexity" evidence="1">
    <location>
        <begin position="156"/>
        <end position="172"/>
    </location>
</feature>
<reference evidence="2" key="1">
    <citation type="journal article" date="2019" name="Sci. Rep.">
        <title>Draft genome of Tanacetum cinerariifolium, the natural source of mosquito coil.</title>
        <authorList>
            <person name="Yamashiro T."/>
            <person name="Shiraishi A."/>
            <person name="Satake H."/>
            <person name="Nakayama K."/>
        </authorList>
    </citation>
    <scope>NUCLEOTIDE SEQUENCE</scope>
</reference>
<evidence type="ECO:0000256" key="1">
    <source>
        <dbReference type="SAM" id="MobiDB-lite"/>
    </source>
</evidence>
<accession>A0A6L2JMW7</accession>
<organism evidence="2">
    <name type="scientific">Tanacetum cinerariifolium</name>
    <name type="common">Dalmatian daisy</name>
    <name type="synonym">Chrysanthemum cinerariifolium</name>
    <dbReference type="NCBI Taxonomy" id="118510"/>
    <lineage>
        <taxon>Eukaryota</taxon>
        <taxon>Viridiplantae</taxon>
        <taxon>Streptophyta</taxon>
        <taxon>Embryophyta</taxon>
        <taxon>Tracheophyta</taxon>
        <taxon>Spermatophyta</taxon>
        <taxon>Magnoliopsida</taxon>
        <taxon>eudicotyledons</taxon>
        <taxon>Gunneridae</taxon>
        <taxon>Pentapetalae</taxon>
        <taxon>asterids</taxon>
        <taxon>campanulids</taxon>
        <taxon>Asterales</taxon>
        <taxon>Asteraceae</taxon>
        <taxon>Asteroideae</taxon>
        <taxon>Anthemideae</taxon>
        <taxon>Anthemidinae</taxon>
        <taxon>Tanacetum</taxon>
    </lineage>
</organism>
<sequence>MESSSSNSEEMKLQQMQLDEKELNKKCLAGFQKLKTHLGFLRSSSNITNITNTRLFEIAFRATLETCLVNEGRALDDNLVIKETTDGYVTSSEQLDESSSSQQPHATFLKIDSGLAVSTFIPTDDLIACLHKIMAFLSTVTVQQVQGRHGQNVAGNENRSSNYKSSSSGNKNRSSDYESNSLGNNADAKKMLVDTTSSDIENDDTGISYDSDTISEVHPDMFEIMFAHEIQNHEQPKSSPETYVVNNEAQQENSLLTNKLERYKEKEKHFAKDMTIDSEYYKKIKLLNDEISNVKSQACEKDKTFAKENKKYD</sequence>
<protein>
    <submittedName>
        <fullName evidence="2">Uncharacterized protein</fullName>
    </submittedName>
</protein>
<evidence type="ECO:0000313" key="2">
    <source>
        <dbReference type="EMBL" id="GEU38009.1"/>
    </source>
</evidence>
<feature type="non-terminal residue" evidence="2">
    <location>
        <position position="313"/>
    </location>
</feature>
<comment type="caution">
    <text evidence="2">The sequence shown here is derived from an EMBL/GenBank/DDBJ whole genome shotgun (WGS) entry which is preliminary data.</text>
</comment>
<proteinExistence type="predicted"/>
<feature type="region of interest" description="Disordered" evidence="1">
    <location>
        <begin position="148"/>
        <end position="185"/>
    </location>
</feature>
<gene>
    <name evidence="2" type="ORF">Tci_009987</name>
</gene>
<name>A0A6L2JMW7_TANCI</name>
<dbReference type="AlphaFoldDB" id="A0A6L2JMW7"/>